<keyword evidence="1" id="KW-0732">Signal</keyword>
<dbReference type="SUPFAM" id="SSF51261">
    <property type="entry name" value="Duplicated hybrid motif"/>
    <property type="match status" value="1"/>
</dbReference>
<dbReference type="Gene3D" id="2.70.70.10">
    <property type="entry name" value="Glucose Permease (Domain IIA)"/>
    <property type="match status" value="1"/>
</dbReference>
<organism evidence="3 4">
    <name type="scientific">Sungkyunkwania multivorans</name>
    <dbReference type="NCBI Taxonomy" id="1173618"/>
    <lineage>
        <taxon>Bacteria</taxon>
        <taxon>Pseudomonadati</taxon>
        <taxon>Bacteroidota</taxon>
        <taxon>Flavobacteriia</taxon>
        <taxon>Flavobacteriales</taxon>
        <taxon>Flavobacteriaceae</taxon>
        <taxon>Sungkyunkwania</taxon>
    </lineage>
</organism>
<evidence type="ECO:0000313" key="4">
    <source>
        <dbReference type="Proteomes" id="UP001596978"/>
    </source>
</evidence>
<protein>
    <submittedName>
        <fullName evidence="3">Peptidoglycan DD-metalloendopeptidase family protein</fullName>
    </submittedName>
</protein>
<proteinExistence type="predicted"/>
<feature type="domain" description="M23ase beta-sheet core" evidence="2">
    <location>
        <begin position="92"/>
        <end position="191"/>
    </location>
</feature>
<accession>A0ABW3CWC5</accession>
<evidence type="ECO:0000313" key="3">
    <source>
        <dbReference type="EMBL" id="MFD0861450.1"/>
    </source>
</evidence>
<dbReference type="PANTHER" id="PTHR21666">
    <property type="entry name" value="PEPTIDASE-RELATED"/>
    <property type="match status" value="1"/>
</dbReference>
<reference evidence="4" key="1">
    <citation type="journal article" date="2019" name="Int. J. Syst. Evol. Microbiol.">
        <title>The Global Catalogue of Microorganisms (GCM) 10K type strain sequencing project: providing services to taxonomists for standard genome sequencing and annotation.</title>
        <authorList>
            <consortium name="The Broad Institute Genomics Platform"/>
            <consortium name="The Broad Institute Genome Sequencing Center for Infectious Disease"/>
            <person name="Wu L."/>
            <person name="Ma J."/>
        </authorList>
    </citation>
    <scope>NUCLEOTIDE SEQUENCE [LARGE SCALE GENOMIC DNA]</scope>
    <source>
        <strain evidence="4">CCUG 62952</strain>
    </source>
</reference>
<dbReference type="InterPro" id="IPR050570">
    <property type="entry name" value="Cell_wall_metabolism_enzyme"/>
</dbReference>
<dbReference type="PANTHER" id="PTHR21666:SF289">
    <property type="entry name" value="L-ALA--D-GLU ENDOPEPTIDASE"/>
    <property type="match status" value="1"/>
</dbReference>
<keyword evidence="4" id="KW-1185">Reference proteome</keyword>
<name>A0ABW3CWC5_9FLAO</name>
<sequence length="224" mass="25267">MLENLLKAYSQERIAVVDASISFKKYALVDLSVQNERLENVDQSDPKQFQDFLDAHLTRERAKVAYGGYNEERGLYENSEQFNSTTENARNIHLGIDFWVGAGTPVLAAMDGEVHSFKDNNAVADYGPTIILKHRLEDQVFYSLYGHLSRRSLQDMNIGKIVKKGDVIATLGTPEENVNYAPHLHFQLIKDLQGNNGDYPGVCSKAERDFYLANCPDPNLLLKI</sequence>
<dbReference type="Proteomes" id="UP001596978">
    <property type="component" value="Unassembled WGS sequence"/>
</dbReference>
<gene>
    <name evidence="3" type="ORF">ACFQ1M_04475</name>
</gene>
<dbReference type="RefSeq" id="WP_386404490.1">
    <property type="nucleotide sequence ID" value="NZ_JBHTJH010000004.1"/>
</dbReference>
<dbReference type="InterPro" id="IPR016047">
    <property type="entry name" value="M23ase_b-sheet_dom"/>
</dbReference>
<evidence type="ECO:0000256" key="1">
    <source>
        <dbReference type="ARBA" id="ARBA00022729"/>
    </source>
</evidence>
<dbReference type="EMBL" id="JBHTJH010000004">
    <property type="protein sequence ID" value="MFD0861450.1"/>
    <property type="molecule type" value="Genomic_DNA"/>
</dbReference>
<dbReference type="Pfam" id="PF01551">
    <property type="entry name" value="Peptidase_M23"/>
    <property type="match status" value="1"/>
</dbReference>
<comment type="caution">
    <text evidence="3">The sequence shown here is derived from an EMBL/GenBank/DDBJ whole genome shotgun (WGS) entry which is preliminary data.</text>
</comment>
<evidence type="ECO:0000259" key="2">
    <source>
        <dbReference type="Pfam" id="PF01551"/>
    </source>
</evidence>
<dbReference type="InterPro" id="IPR011055">
    <property type="entry name" value="Dup_hybrid_motif"/>
</dbReference>
<dbReference type="CDD" id="cd12797">
    <property type="entry name" value="M23_peptidase"/>
    <property type="match status" value="1"/>
</dbReference>